<comment type="caution">
    <text evidence="1">The sequence shown here is derived from an EMBL/GenBank/DDBJ whole genome shotgun (WGS) entry which is preliminary data.</text>
</comment>
<dbReference type="OrthoDB" id="2496784at2759"/>
<organism evidence="1 2">
    <name type="scientific">Austropuccinia psidii MF-1</name>
    <dbReference type="NCBI Taxonomy" id="1389203"/>
    <lineage>
        <taxon>Eukaryota</taxon>
        <taxon>Fungi</taxon>
        <taxon>Dikarya</taxon>
        <taxon>Basidiomycota</taxon>
        <taxon>Pucciniomycotina</taxon>
        <taxon>Pucciniomycetes</taxon>
        <taxon>Pucciniales</taxon>
        <taxon>Sphaerophragmiaceae</taxon>
        <taxon>Austropuccinia</taxon>
    </lineage>
</organism>
<keyword evidence="2" id="KW-1185">Reference proteome</keyword>
<dbReference type="Proteomes" id="UP000765509">
    <property type="component" value="Unassembled WGS sequence"/>
</dbReference>
<gene>
    <name evidence="1" type="ORF">O181_098777</name>
</gene>
<protein>
    <submittedName>
        <fullName evidence="1">Uncharacterized protein</fullName>
    </submittedName>
</protein>
<evidence type="ECO:0000313" key="2">
    <source>
        <dbReference type="Proteomes" id="UP000765509"/>
    </source>
</evidence>
<accession>A0A9Q3JB30</accession>
<reference evidence="1" key="1">
    <citation type="submission" date="2021-03" db="EMBL/GenBank/DDBJ databases">
        <title>Draft genome sequence of rust myrtle Austropuccinia psidii MF-1, a brazilian biotype.</title>
        <authorList>
            <person name="Quecine M.C."/>
            <person name="Pachon D.M.R."/>
            <person name="Bonatelli M.L."/>
            <person name="Correr F.H."/>
            <person name="Franceschini L.M."/>
            <person name="Leite T.F."/>
            <person name="Margarido G.R.A."/>
            <person name="Almeida C.A."/>
            <person name="Ferrarezi J.A."/>
            <person name="Labate C.A."/>
        </authorList>
    </citation>
    <scope>NUCLEOTIDE SEQUENCE</scope>
    <source>
        <strain evidence="1">MF-1</strain>
    </source>
</reference>
<dbReference type="EMBL" id="AVOT02067591">
    <property type="protein sequence ID" value="MBW0559062.1"/>
    <property type="molecule type" value="Genomic_DNA"/>
</dbReference>
<dbReference type="AlphaFoldDB" id="A0A9Q3JB30"/>
<evidence type="ECO:0000313" key="1">
    <source>
        <dbReference type="EMBL" id="MBW0559062.1"/>
    </source>
</evidence>
<proteinExistence type="predicted"/>
<sequence>MYRDFSSRFGAGCIIKRHLWPAGVALPTYDIELFHTNPVHTLKPRTVLDKRKSLNTSLGLTGLSSSNILAFAFPAPSASSPFTYDNDLQEDNGHTLCYNYFLEKDKCVYGAANETERCDETTGKPRKTVSQGAFRFQNPTPTLPNYQPLVRRYNTQNDSNSRPIESGPGICGDYDTNTFKGVCLWSGPMKSDGSNPAKAGWLNGARSDNCYKRIYIQREGNPNATWYAEVIDGCTFYLNHSSDACMEIAFTEATFNEIGPSPEEKTAGALYGILWDFDNLPGKNCSGAPT</sequence>
<name>A0A9Q3JB30_9BASI</name>